<keyword evidence="3" id="KW-0285">Flavoprotein</keyword>
<dbReference type="Gene3D" id="2.40.110.10">
    <property type="entry name" value="Butyryl-CoA Dehydrogenase, subunit A, domain 2"/>
    <property type="match status" value="1"/>
</dbReference>
<dbReference type="OrthoDB" id="7328575at2"/>
<comment type="similarity">
    <text evidence="2">Belongs to the acyl-CoA dehydrogenase family.</text>
</comment>
<dbReference type="InterPro" id="IPR036250">
    <property type="entry name" value="AcylCo_DH-like_C"/>
</dbReference>
<keyword evidence="4" id="KW-0274">FAD</keyword>
<sequence length="356" mass="37920">MDFNLTEDRRMLSDSLNRYLGDKYPVEHRNKVAYDLPCHDPEKWDEIAELGALFALAPEDAGGFGGTGFDISVVFEALGRALCPEPLLGAVMAARILTKLGADQESLLTGATKYAVALAEVDAPYDPAGMDCEAKASGDSHVLSGRKTSVYGGQVADVFIVAAMLDGKPALFEVQAGDAQVVGYPMMDGGGAAELLLDGTKATLLAEDAGAIIQDAVNAGIVALCAEAVGAMDVTHAITVDYLKQRKQFGVPIAKFQVLQHRAVDMLTEIEQARSITIKAASELDGPDAARFASMAKNMIGRAARLIAEEAIQMHGGIAMTWEYPISHYAKRLVMLDAQLGDTDYHLSRIMADLAA</sequence>
<dbReference type="InterPro" id="IPR009075">
    <property type="entry name" value="AcylCo_DH/oxidase_C"/>
</dbReference>
<proteinExistence type="inferred from homology"/>
<dbReference type="AlphaFoldDB" id="A0A1G8Q787"/>
<dbReference type="Gene3D" id="1.20.140.10">
    <property type="entry name" value="Butyryl-CoA Dehydrogenase, subunit A, domain 3"/>
    <property type="match status" value="1"/>
</dbReference>
<dbReference type="Pfam" id="PF00441">
    <property type="entry name" value="Acyl-CoA_dh_1"/>
    <property type="match status" value="1"/>
</dbReference>
<dbReference type="EMBL" id="FNEB01000007">
    <property type="protein sequence ID" value="SDJ00672.1"/>
    <property type="molecule type" value="Genomic_DNA"/>
</dbReference>
<dbReference type="GO" id="GO:0050660">
    <property type="term" value="F:flavin adenine dinucleotide binding"/>
    <property type="evidence" value="ECO:0007669"/>
    <property type="project" value="InterPro"/>
</dbReference>
<evidence type="ECO:0000256" key="3">
    <source>
        <dbReference type="ARBA" id="ARBA00022630"/>
    </source>
</evidence>
<feature type="domain" description="Acyl-CoA dehydrogenase/oxidase C-terminal" evidence="6">
    <location>
        <begin position="212"/>
        <end position="352"/>
    </location>
</feature>
<keyword evidence="9" id="KW-1185">Reference proteome</keyword>
<evidence type="ECO:0000256" key="4">
    <source>
        <dbReference type="ARBA" id="ARBA00022827"/>
    </source>
</evidence>
<name>A0A1G8Q787_9RHOB</name>
<protein>
    <submittedName>
        <fullName evidence="8">Acyl-CoA dehydrogenase</fullName>
    </submittedName>
</protein>
<comment type="cofactor">
    <cofactor evidence="1">
        <name>FAD</name>
        <dbReference type="ChEBI" id="CHEBI:57692"/>
    </cofactor>
</comment>
<evidence type="ECO:0000256" key="5">
    <source>
        <dbReference type="ARBA" id="ARBA00023002"/>
    </source>
</evidence>
<evidence type="ECO:0000259" key="7">
    <source>
        <dbReference type="Pfam" id="PF02771"/>
    </source>
</evidence>
<dbReference type="SUPFAM" id="SSF56645">
    <property type="entry name" value="Acyl-CoA dehydrogenase NM domain-like"/>
    <property type="match status" value="1"/>
</dbReference>
<keyword evidence="5" id="KW-0560">Oxidoreductase</keyword>
<dbReference type="PANTHER" id="PTHR43884">
    <property type="entry name" value="ACYL-COA DEHYDROGENASE"/>
    <property type="match status" value="1"/>
</dbReference>
<dbReference type="Gene3D" id="1.10.540.10">
    <property type="entry name" value="Acyl-CoA dehydrogenase/oxidase, N-terminal domain"/>
    <property type="match status" value="1"/>
</dbReference>
<evidence type="ECO:0000256" key="2">
    <source>
        <dbReference type="ARBA" id="ARBA00009347"/>
    </source>
</evidence>
<dbReference type="InterPro" id="IPR009100">
    <property type="entry name" value="AcylCoA_DH/oxidase_NM_dom_sf"/>
</dbReference>
<dbReference type="InterPro" id="IPR037069">
    <property type="entry name" value="AcylCoA_DH/ox_N_sf"/>
</dbReference>
<dbReference type="Proteomes" id="UP000199340">
    <property type="component" value="Unassembled WGS sequence"/>
</dbReference>
<gene>
    <name evidence="8" type="ORF">SAMN05421850_107146</name>
</gene>
<dbReference type="RefSeq" id="WP_090029310.1">
    <property type="nucleotide sequence ID" value="NZ_FNEB01000007.1"/>
</dbReference>
<dbReference type="InterPro" id="IPR013786">
    <property type="entry name" value="AcylCoA_DH/ox_N"/>
</dbReference>
<evidence type="ECO:0000256" key="1">
    <source>
        <dbReference type="ARBA" id="ARBA00001974"/>
    </source>
</evidence>
<evidence type="ECO:0000259" key="6">
    <source>
        <dbReference type="Pfam" id="PF00441"/>
    </source>
</evidence>
<feature type="domain" description="Acyl-CoA dehydrogenase/oxidase N-terminal" evidence="7">
    <location>
        <begin position="6"/>
        <end position="102"/>
    </location>
</feature>
<evidence type="ECO:0000313" key="9">
    <source>
        <dbReference type="Proteomes" id="UP000199340"/>
    </source>
</evidence>
<organism evidence="8 9">
    <name type="scientific">Lutimaribacter saemankumensis</name>
    <dbReference type="NCBI Taxonomy" id="490829"/>
    <lineage>
        <taxon>Bacteria</taxon>
        <taxon>Pseudomonadati</taxon>
        <taxon>Pseudomonadota</taxon>
        <taxon>Alphaproteobacteria</taxon>
        <taxon>Rhodobacterales</taxon>
        <taxon>Roseobacteraceae</taxon>
        <taxon>Lutimaribacter</taxon>
    </lineage>
</organism>
<evidence type="ECO:0000313" key="8">
    <source>
        <dbReference type="EMBL" id="SDJ00672.1"/>
    </source>
</evidence>
<dbReference type="GO" id="GO:0003995">
    <property type="term" value="F:acyl-CoA dehydrogenase activity"/>
    <property type="evidence" value="ECO:0007669"/>
    <property type="project" value="TreeGrafter"/>
</dbReference>
<dbReference type="Pfam" id="PF02771">
    <property type="entry name" value="Acyl-CoA_dh_N"/>
    <property type="match status" value="1"/>
</dbReference>
<dbReference type="CDD" id="cd00567">
    <property type="entry name" value="ACAD"/>
    <property type="match status" value="1"/>
</dbReference>
<reference evidence="8 9" key="1">
    <citation type="submission" date="2016-10" db="EMBL/GenBank/DDBJ databases">
        <authorList>
            <person name="de Groot N.N."/>
        </authorList>
    </citation>
    <scope>NUCLEOTIDE SEQUENCE [LARGE SCALE GENOMIC DNA]</scope>
    <source>
        <strain evidence="8 9">DSM 28010</strain>
    </source>
</reference>
<dbReference type="PANTHER" id="PTHR43884:SF20">
    <property type="entry name" value="ACYL-COA DEHYDROGENASE FADE28"/>
    <property type="match status" value="1"/>
</dbReference>
<dbReference type="InterPro" id="IPR046373">
    <property type="entry name" value="Acyl-CoA_Oxase/DH_mid-dom_sf"/>
</dbReference>
<dbReference type="SUPFAM" id="SSF47203">
    <property type="entry name" value="Acyl-CoA dehydrogenase C-terminal domain-like"/>
    <property type="match status" value="1"/>
</dbReference>
<dbReference type="STRING" id="490829.SAMN05421850_107146"/>
<accession>A0A1G8Q787</accession>